<dbReference type="InterPro" id="IPR043780">
    <property type="entry name" value="DUF5722"/>
</dbReference>
<sequence>MRRRVKVTSGALAAALLLQLIFSAATAFAGAYEPELKQTSNVFNAQDFFPNLIINDFNTAADVATWQNGANTKAINYVTSFLNGPGGPYEGDGTLEQTPEKVKVYTWRTIYRDFSTPLDLSGQRYLAFAANSWGWQPVDYFMKVRLHSGDNVYESVAKIFNDRWNRVFVDISGWEQRGAITKMELSFMQNFDLAGIAPGAPGYDNWDGKFQIDYITATNTLDMRFSRDGDSEGFTAGQGAVSVAGGKATFGIGGAGDYIESPMIRIDTNTRNGMSVALDNMTSGSQVKVAWITEEDPTWNNAKTKQFDLAPNTNGQTLDFNMSDAAGWAGTIKQFRILAPADSGSIAIDEIRFKKFAPIEIPYDGDISAQLNDSGSITVAGSVKPEYVAEHGEEDLVLFELPTYASANDLTGYTPLAEQDIAAEFSFDASLKDGNHNRLYSKFAVATRNADGEYKLIDAPNYITNAEKLATNHKPFPEAKSIKGLQVQMTDDAEELGVSHAAINVSYNAMLYLANSNPDNTIPYVVDGETFYFKKNYVSQLDSQIKSLSDNDTIVNLILLMYRDLSADTPNKYLIHPDSQENGIVYALNTQNEMGVKYVKAVTAFLADRYSQPDEAHGRAVGFIVGNEVGQNQVWNNMGPKTVDKYVREYAQTVRLVDTIVKSHYANARSYISLDHFWNEELSADALWKYDNKVIVDMLNKLAKEEGNYNWNMAFHPYPENLFDARFWNDQSPTNDFNTVRITFKNLQVLVEYLQQQDFLYDGNMRRIILSEQGLNSMTDSQPDQLIQAAAYAYAYYKIKFLDGIDSFILHRHVDHEQEGGLNLGLWTAVKNSISSPNQHKLVYDVFKYIDTDKSLAATDFAKSVIGIANWEDVIPGFDTSALADRVEPSQSGVSFVKEASGPLQLEGFENGMNGWLAADNASSIAVVNQDAFKGTHALKVNFSDYSAMNWKGTDVRFPEPIDATQSPNLTLAMKVPGADASKTYYAKVKVYSGKNITEGTVVLDPLQYNHIALNLEGWNGASAIDRIKVWVSSPIQQPWTGSFLIDEIGFHQTVVKDPTKGNMEIVTKLLSPQLADGAQIEVNITNRDNQTLNGEVAVSGKGHLEFDSSALQVSGIEAGESRKFVLTVTKFTPPSSGSISASFSYGGWTIDKVLGTVKETGEGSIPENEKLLYNFEGSTQGWQAKTNLVSPTVVESFPNGPTKPILGSYSLNARSSIVAATAWKTFEVTPASPLDLSGAEQFFYHINSYGGVPNATYETKVTLYSGNENITSTAPMSSDKWNRISMGVADWEHRNQVTRIEISFRAVGNNLAWNPEIQLDYIGYTKVMPKVVSLRTEKKYSVLKTDQSFAMKVYALYDNGQEKEISSDAGAVYQSSDATVVTVQGQSLRTVSKEGTSVVTVTFGGKQASFLAVVDKTDLRAINASAYNVQLTPGASATVQLSAAFMDNSSQVVTAYADWSSNVSKLATVQDGRITAHAKGNVIITVKFAGKEKFIMVNIK</sequence>
<evidence type="ECO:0000256" key="1">
    <source>
        <dbReference type="SAM" id="SignalP"/>
    </source>
</evidence>
<keyword evidence="4" id="KW-1185">Reference proteome</keyword>
<dbReference type="SMART" id="SM00635">
    <property type="entry name" value="BID_2"/>
    <property type="match status" value="2"/>
</dbReference>
<feature type="domain" description="BIG2" evidence="2">
    <location>
        <begin position="1419"/>
        <end position="1499"/>
    </location>
</feature>
<evidence type="ECO:0000313" key="4">
    <source>
        <dbReference type="Proteomes" id="UP001589818"/>
    </source>
</evidence>
<keyword evidence="1" id="KW-0732">Signal</keyword>
<feature type="domain" description="BIG2" evidence="2">
    <location>
        <begin position="1331"/>
        <end position="1414"/>
    </location>
</feature>
<feature type="chain" id="PRO_5046437451" evidence="1">
    <location>
        <begin position="30"/>
        <end position="1501"/>
    </location>
</feature>
<dbReference type="InterPro" id="IPR017853">
    <property type="entry name" value="GH"/>
</dbReference>
<name>A0ABV6J338_9BACL</name>
<accession>A0ABV6J338</accession>
<gene>
    <name evidence="3" type="ORF">ACFFJ8_02730</name>
</gene>
<dbReference type="Gene3D" id="3.20.20.80">
    <property type="entry name" value="Glycosidases"/>
    <property type="match status" value="1"/>
</dbReference>
<proteinExistence type="predicted"/>
<dbReference type="EMBL" id="JBHLVF010000006">
    <property type="protein sequence ID" value="MFC0390285.1"/>
    <property type="molecule type" value="Genomic_DNA"/>
</dbReference>
<evidence type="ECO:0000313" key="3">
    <source>
        <dbReference type="EMBL" id="MFC0390285.1"/>
    </source>
</evidence>
<dbReference type="Gene3D" id="2.60.120.260">
    <property type="entry name" value="Galactose-binding domain-like"/>
    <property type="match status" value="2"/>
</dbReference>
<protein>
    <submittedName>
        <fullName evidence="3">DUF5722 domain-containing protein</fullName>
    </submittedName>
</protein>
<dbReference type="RefSeq" id="WP_204819180.1">
    <property type="nucleotide sequence ID" value="NZ_JANHOF010000003.1"/>
</dbReference>
<comment type="caution">
    <text evidence="3">The sequence shown here is derived from an EMBL/GenBank/DDBJ whole genome shotgun (WGS) entry which is preliminary data.</text>
</comment>
<feature type="signal peptide" evidence="1">
    <location>
        <begin position="1"/>
        <end position="29"/>
    </location>
</feature>
<dbReference type="Proteomes" id="UP001589818">
    <property type="component" value="Unassembled WGS sequence"/>
</dbReference>
<dbReference type="InterPro" id="IPR003343">
    <property type="entry name" value="Big_2"/>
</dbReference>
<evidence type="ECO:0000259" key="2">
    <source>
        <dbReference type="SMART" id="SM00635"/>
    </source>
</evidence>
<organism evidence="3 4">
    <name type="scientific">Paenibacillus mendelii</name>
    <dbReference type="NCBI Taxonomy" id="206163"/>
    <lineage>
        <taxon>Bacteria</taxon>
        <taxon>Bacillati</taxon>
        <taxon>Bacillota</taxon>
        <taxon>Bacilli</taxon>
        <taxon>Bacillales</taxon>
        <taxon>Paenibacillaceae</taxon>
        <taxon>Paenibacillus</taxon>
    </lineage>
</organism>
<reference evidence="3 4" key="1">
    <citation type="submission" date="2024-09" db="EMBL/GenBank/DDBJ databases">
        <authorList>
            <person name="Sun Q."/>
            <person name="Mori K."/>
        </authorList>
    </citation>
    <scope>NUCLEOTIDE SEQUENCE [LARGE SCALE GENOMIC DNA]</scope>
    <source>
        <strain evidence="3 4">CCM 4839</strain>
    </source>
</reference>
<dbReference type="SUPFAM" id="SSF51445">
    <property type="entry name" value="(Trans)glycosidases"/>
    <property type="match status" value="1"/>
</dbReference>
<dbReference type="Pfam" id="PF18989">
    <property type="entry name" value="DUF5722"/>
    <property type="match status" value="1"/>
</dbReference>
<dbReference type="Gene3D" id="2.60.40.1080">
    <property type="match status" value="2"/>
</dbReference>